<proteinExistence type="predicted"/>
<dbReference type="AlphaFoldDB" id="A0A1K0JJG3"/>
<evidence type="ECO:0000256" key="1">
    <source>
        <dbReference type="SAM" id="MobiDB-lite"/>
    </source>
</evidence>
<name>A0A1K0JJG3_CUPNE</name>
<protein>
    <submittedName>
        <fullName evidence="2">Uncharacterized protein</fullName>
    </submittedName>
</protein>
<dbReference type="EMBL" id="FMSH01000367">
    <property type="protein sequence ID" value="SCU84165.1"/>
    <property type="molecule type" value="Genomic_DNA"/>
</dbReference>
<accession>A0A1K0JJG3</accession>
<organism evidence="2">
    <name type="scientific">Cupriavidus necator</name>
    <name type="common">Alcaligenes eutrophus</name>
    <name type="synonym">Ralstonia eutropha</name>
    <dbReference type="NCBI Taxonomy" id="106590"/>
    <lineage>
        <taxon>Bacteria</taxon>
        <taxon>Pseudomonadati</taxon>
        <taxon>Pseudomonadota</taxon>
        <taxon>Betaproteobacteria</taxon>
        <taxon>Burkholderiales</taxon>
        <taxon>Burkholderiaceae</taxon>
        <taxon>Cupriavidus</taxon>
    </lineage>
</organism>
<gene>
    <name evidence="2" type="ORF">CNECB9_4290004</name>
</gene>
<reference evidence="2" key="1">
    <citation type="submission" date="2016-09" db="EMBL/GenBank/DDBJ databases">
        <authorList>
            <person name="Capua I."/>
            <person name="De Benedictis P."/>
            <person name="Joannis T."/>
            <person name="Lombin L.H."/>
            <person name="Cattoli G."/>
        </authorList>
    </citation>
    <scope>NUCLEOTIDE SEQUENCE</scope>
    <source>
        <strain evidence="2">B9</strain>
    </source>
</reference>
<sequence length="48" mass="5401">MRRNHFALRESFELLELPIERSESSVPYQEGNRAGPCARAPPSGHYSG</sequence>
<feature type="region of interest" description="Disordered" evidence="1">
    <location>
        <begin position="21"/>
        <end position="48"/>
    </location>
</feature>
<evidence type="ECO:0000313" key="2">
    <source>
        <dbReference type="EMBL" id="SCU84165.1"/>
    </source>
</evidence>